<feature type="transmembrane region" description="Helical" evidence="5">
    <location>
        <begin position="90"/>
        <end position="108"/>
    </location>
</feature>
<dbReference type="OrthoDB" id="546893at2759"/>
<dbReference type="GeneID" id="106175772"/>
<feature type="transmembrane region" description="Helical" evidence="5">
    <location>
        <begin position="115"/>
        <end position="133"/>
    </location>
</feature>
<dbReference type="PANTHER" id="PTHR23121:SF9">
    <property type="entry name" value="SODIUM-DEPENDENT GLUCOSE TRANSPORTER 1"/>
    <property type="match status" value="1"/>
</dbReference>
<evidence type="ECO:0000256" key="4">
    <source>
        <dbReference type="SAM" id="MobiDB-lite"/>
    </source>
</evidence>
<feature type="transmembrane region" description="Helical" evidence="5">
    <location>
        <begin position="48"/>
        <end position="70"/>
    </location>
</feature>
<evidence type="ECO:0000256" key="1">
    <source>
        <dbReference type="ARBA" id="ARBA00022692"/>
    </source>
</evidence>
<dbReference type="PANTHER" id="PTHR23121">
    <property type="entry name" value="SODIUM-DEPENDENT GLUCOSE TRANSPORTER 1"/>
    <property type="match status" value="1"/>
</dbReference>
<keyword evidence="7" id="KW-0813">Transport</keyword>
<keyword evidence="2 5" id="KW-1133">Transmembrane helix</keyword>
<keyword evidence="1 5" id="KW-0812">Transmembrane</keyword>
<proteinExistence type="predicted"/>
<feature type="transmembrane region" description="Helical" evidence="5">
    <location>
        <begin position="472"/>
        <end position="496"/>
    </location>
</feature>
<dbReference type="InterPro" id="IPR011701">
    <property type="entry name" value="MFS"/>
</dbReference>
<dbReference type="InParanoid" id="A0A1S3JTC3"/>
<feature type="region of interest" description="Disordered" evidence="4">
    <location>
        <begin position="1"/>
        <end position="38"/>
    </location>
</feature>
<dbReference type="AlphaFoldDB" id="A0A1S3JTC3"/>
<evidence type="ECO:0000313" key="6">
    <source>
        <dbReference type="Proteomes" id="UP000085678"/>
    </source>
</evidence>
<dbReference type="RefSeq" id="XP_013413366.1">
    <property type="nucleotide sequence ID" value="XM_013557912.1"/>
</dbReference>
<keyword evidence="3 5" id="KW-0472">Membrane</keyword>
<feature type="transmembrane region" description="Helical" evidence="5">
    <location>
        <begin position="502"/>
        <end position="522"/>
    </location>
</feature>
<dbReference type="KEGG" id="lak:106175772"/>
<protein>
    <submittedName>
        <fullName evidence="7">Sodium-dependent glucose transporter 1</fullName>
    </submittedName>
</protein>
<keyword evidence="6" id="KW-1185">Reference proteome</keyword>
<evidence type="ECO:0000313" key="7">
    <source>
        <dbReference type="RefSeq" id="XP_013413366.1"/>
    </source>
</evidence>
<feature type="transmembrane region" description="Helical" evidence="5">
    <location>
        <begin position="275"/>
        <end position="294"/>
    </location>
</feature>
<feature type="transmembrane region" description="Helical" evidence="5">
    <location>
        <begin position="411"/>
        <end position="432"/>
    </location>
</feature>
<feature type="compositionally biased region" description="Basic and acidic residues" evidence="4">
    <location>
        <begin position="22"/>
        <end position="38"/>
    </location>
</feature>
<feature type="region of interest" description="Disordered" evidence="4">
    <location>
        <begin position="529"/>
        <end position="548"/>
    </location>
</feature>
<accession>A0A1S3JTC3</accession>
<evidence type="ECO:0000256" key="5">
    <source>
        <dbReference type="SAM" id="Phobius"/>
    </source>
</evidence>
<dbReference type="Pfam" id="PF07690">
    <property type="entry name" value="MFS_1"/>
    <property type="match status" value="1"/>
</dbReference>
<feature type="transmembrane region" description="Helical" evidence="5">
    <location>
        <begin position="139"/>
        <end position="160"/>
    </location>
</feature>
<sequence>MGKAEDSTDRDNEANEPMAQWKENEAQDEISSKKTSERSAERAFRRRVILQTALTYGYLCHGLCTCFSGAALPDLRVRTNSNWEEISRAVVGRGIGMFFGAIGGGFLCDRFNGSLLALLALGPTLEALGSFVIPWCTVWWTLMAMFSIQGITEGLLISAASKLSFQLWGREAAAPVFATSLAFGLGAIVGPQIIEPFLGTHSHVLEPQNNNTVTATSLSLAINGSLTHEKGATAYKFAGESLYAYNQTNSNTLSNISGSYLVKRIIPNNDSQIEYAYTIGGIMSVLAAIAFLVLQYVSNRCKWNVYGDHTAIPAEPTDKKPKDSGSALQSGKCAKGDTVFGVQLLGLMLFFYIHIVGGEWALDKFMFAYITEGPLHREPFEASLMVSIFWGCYTGGRGISALISKWVKPSFILGTVVLGQLLAGILLCTEAGNNVSVFWFVNCLYGLAIGPVYPGALVWVNRYIQVSGMVLAVVLIGGSAGGFIYQWIVGIVFQLYGLDSLGYVMLVEGICITTTFVLLEITGRRHGTRFKKTPGNNNDHGRKGDDPEDVHVSMLMLSQV</sequence>
<reference evidence="7" key="1">
    <citation type="submission" date="2025-08" db="UniProtKB">
        <authorList>
            <consortium name="RefSeq"/>
        </authorList>
    </citation>
    <scope>IDENTIFICATION</scope>
    <source>
        <tissue evidence="7">Gonads</tissue>
    </source>
</reference>
<evidence type="ECO:0000256" key="3">
    <source>
        <dbReference type="ARBA" id="ARBA00023136"/>
    </source>
</evidence>
<name>A0A1S3JTC3_LINAN</name>
<dbReference type="SUPFAM" id="SSF103473">
    <property type="entry name" value="MFS general substrate transporter"/>
    <property type="match status" value="1"/>
</dbReference>
<dbReference type="GO" id="GO:0022857">
    <property type="term" value="F:transmembrane transporter activity"/>
    <property type="evidence" value="ECO:0007669"/>
    <property type="project" value="InterPro"/>
</dbReference>
<feature type="transmembrane region" description="Helical" evidence="5">
    <location>
        <begin position="172"/>
        <end position="194"/>
    </location>
</feature>
<feature type="transmembrane region" description="Helical" evidence="5">
    <location>
        <begin position="339"/>
        <end position="362"/>
    </location>
</feature>
<organism evidence="6 7">
    <name type="scientific">Lingula anatina</name>
    <name type="common">Brachiopod</name>
    <name type="synonym">Lingula unguis</name>
    <dbReference type="NCBI Taxonomy" id="7574"/>
    <lineage>
        <taxon>Eukaryota</taxon>
        <taxon>Metazoa</taxon>
        <taxon>Spiralia</taxon>
        <taxon>Lophotrochozoa</taxon>
        <taxon>Brachiopoda</taxon>
        <taxon>Linguliformea</taxon>
        <taxon>Lingulata</taxon>
        <taxon>Lingulida</taxon>
        <taxon>Linguloidea</taxon>
        <taxon>Lingulidae</taxon>
        <taxon>Lingula</taxon>
    </lineage>
</organism>
<feature type="transmembrane region" description="Helical" evidence="5">
    <location>
        <begin position="438"/>
        <end position="460"/>
    </location>
</feature>
<dbReference type="Gene3D" id="1.20.1250.20">
    <property type="entry name" value="MFS general substrate transporter like domains"/>
    <property type="match status" value="2"/>
</dbReference>
<keyword evidence="7" id="KW-0762">Sugar transport</keyword>
<feature type="transmembrane region" description="Helical" evidence="5">
    <location>
        <begin position="382"/>
        <end position="399"/>
    </location>
</feature>
<feature type="compositionally biased region" description="Basic and acidic residues" evidence="4">
    <location>
        <begin position="539"/>
        <end position="548"/>
    </location>
</feature>
<feature type="compositionally biased region" description="Basic and acidic residues" evidence="4">
    <location>
        <begin position="1"/>
        <end position="13"/>
    </location>
</feature>
<gene>
    <name evidence="7" type="primary">LOC106175772</name>
</gene>
<dbReference type="InterPro" id="IPR036259">
    <property type="entry name" value="MFS_trans_sf"/>
</dbReference>
<evidence type="ECO:0000256" key="2">
    <source>
        <dbReference type="ARBA" id="ARBA00022989"/>
    </source>
</evidence>
<dbReference type="Proteomes" id="UP000085678">
    <property type="component" value="Unplaced"/>
</dbReference>